<organism evidence="1 2">
    <name type="scientific">phage Lak_Megaphage_RVC_AP3_GC26</name>
    <dbReference type="NCBI Taxonomy" id="3109225"/>
    <lineage>
        <taxon>Viruses</taxon>
        <taxon>Duplodnaviria</taxon>
        <taxon>Heunggongvirae</taxon>
        <taxon>Uroviricota</taxon>
        <taxon>Caudoviricetes</taxon>
        <taxon>Caudoviricetes code 15 clade</taxon>
    </lineage>
</organism>
<keyword evidence="2" id="KW-1185">Reference proteome</keyword>
<sequence length="337" mass="40007">MKTNFKQILKNTWLCIKYPFLYPRNRFTDEHYTNRIISNKIHELQTFGILSIPLNIMENDKFMEECKKVLDIKDNKERKLTPIFEYQEATIILRHHNIPNCSIEIEVRNKANNKIISNTVYNLDKYHIVNNALFYITKYKTLGGEIIKPYIYVSVKTVDDIEDDNVKYKLNNISVNLTKFAHTKIYLLRKLNTFLGIFHILPSYTELDAMETGWRIKFGEDICREIKTSLLHTYTKDIHKYSIKYLIAYIKGIKLLLNYRIMQIKEKFGGLRWYSEGDTQEIFNIINKYEDISYKTCIVCGKDAKYMTRGWICPYCEEHVPDKDNASLINELENELP</sequence>
<protein>
    <submittedName>
        <fullName evidence="1">Uncharacterized protein</fullName>
    </submittedName>
</protein>
<proteinExistence type="predicted"/>
<accession>A0ABZ0Z345</accession>
<dbReference type="EMBL" id="OR769219">
    <property type="protein sequence ID" value="WQJ51578.1"/>
    <property type="molecule type" value="Genomic_DNA"/>
</dbReference>
<reference evidence="1 2" key="1">
    <citation type="submission" date="2023-11" db="EMBL/GenBank/DDBJ databases">
        <authorList>
            <person name="Cook R."/>
            <person name="Crisci M."/>
            <person name="Pye H."/>
            <person name="Adriaenssens E."/>
            <person name="Santini J."/>
        </authorList>
    </citation>
    <scope>NUCLEOTIDE SEQUENCE [LARGE SCALE GENOMIC DNA]</scope>
    <source>
        <strain evidence="1">Lak_Megaphage_RVC_AP3_GC26</strain>
    </source>
</reference>
<dbReference type="Proteomes" id="UP001348805">
    <property type="component" value="Segment"/>
</dbReference>
<evidence type="ECO:0000313" key="2">
    <source>
        <dbReference type="Proteomes" id="UP001348805"/>
    </source>
</evidence>
<evidence type="ECO:0000313" key="1">
    <source>
        <dbReference type="EMBL" id="WQJ51578.1"/>
    </source>
</evidence>
<name>A0ABZ0Z345_9CAUD</name>